<accession>A0ABU2CCZ5</accession>
<dbReference type="Pfam" id="PF02566">
    <property type="entry name" value="OsmC"/>
    <property type="match status" value="1"/>
</dbReference>
<comment type="caution">
    <text evidence="1">The sequence shown here is derived from an EMBL/GenBank/DDBJ whole genome shotgun (WGS) entry which is preliminary data.</text>
</comment>
<organism evidence="1 2">
    <name type="scientific">Rhodoferax ferrireducens</name>
    <dbReference type="NCBI Taxonomy" id="192843"/>
    <lineage>
        <taxon>Bacteria</taxon>
        <taxon>Pseudomonadati</taxon>
        <taxon>Pseudomonadota</taxon>
        <taxon>Betaproteobacteria</taxon>
        <taxon>Burkholderiales</taxon>
        <taxon>Comamonadaceae</taxon>
        <taxon>Rhodoferax</taxon>
    </lineage>
</organism>
<dbReference type="SUPFAM" id="SSF82784">
    <property type="entry name" value="OsmC-like"/>
    <property type="match status" value="1"/>
</dbReference>
<sequence>MPQHSATIVWQRDAQPFTDHRYSRRHSWHFDGGAQVAASSSPHVVRLPFSDPSAVDPEEAFIAALSSCHMLWFLDLAARAGWVVDSYRDAATGLMARNSQGRMAMAQVTLHPAVQFGGDRQPSRAELEQLHHAAHAECYIANSVTTEVLCEPVF</sequence>
<dbReference type="InterPro" id="IPR015946">
    <property type="entry name" value="KH_dom-like_a/b"/>
</dbReference>
<dbReference type="PANTHER" id="PTHR42830">
    <property type="entry name" value="OSMOTICALLY INDUCIBLE FAMILY PROTEIN"/>
    <property type="match status" value="1"/>
</dbReference>
<dbReference type="Proteomes" id="UP001180487">
    <property type="component" value="Unassembled WGS sequence"/>
</dbReference>
<evidence type="ECO:0000313" key="1">
    <source>
        <dbReference type="EMBL" id="MDR7379207.1"/>
    </source>
</evidence>
<gene>
    <name evidence="1" type="ORF">J2X19_003901</name>
</gene>
<keyword evidence="2" id="KW-1185">Reference proteome</keyword>
<evidence type="ECO:0000313" key="2">
    <source>
        <dbReference type="Proteomes" id="UP001180487"/>
    </source>
</evidence>
<dbReference type="InterPro" id="IPR003718">
    <property type="entry name" value="OsmC/Ohr_fam"/>
</dbReference>
<dbReference type="RefSeq" id="WP_310375673.1">
    <property type="nucleotide sequence ID" value="NZ_JAVDXT010000004.1"/>
</dbReference>
<proteinExistence type="predicted"/>
<protein>
    <submittedName>
        <fullName evidence="1">Organic hydroperoxide reductase OsmC/OhrA</fullName>
    </submittedName>
</protein>
<name>A0ABU2CCZ5_9BURK</name>
<dbReference type="InterPro" id="IPR052707">
    <property type="entry name" value="OsmC_Ohr_Peroxiredoxin"/>
</dbReference>
<reference evidence="1 2" key="1">
    <citation type="submission" date="2023-07" db="EMBL/GenBank/DDBJ databases">
        <title>Sorghum-associated microbial communities from plants grown in Nebraska, USA.</title>
        <authorList>
            <person name="Schachtman D."/>
        </authorList>
    </citation>
    <scope>NUCLEOTIDE SEQUENCE [LARGE SCALE GENOMIC DNA]</scope>
    <source>
        <strain evidence="1 2">BE313</strain>
    </source>
</reference>
<dbReference type="EMBL" id="JAVDXT010000004">
    <property type="protein sequence ID" value="MDR7379207.1"/>
    <property type="molecule type" value="Genomic_DNA"/>
</dbReference>
<dbReference type="Gene3D" id="3.30.300.20">
    <property type="match status" value="1"/>
</dbReference>
<dbReference type="PANTHER" id="PTHR42830:SF2">
    <property type="entry name" value="OSMC_OHR FAMILY PROTEIN"/>
    <property type="match status" value="1"/>
</dbReference>
<dbReference type="InterPro" id="IPR036102">
    <property type="entry name" value="OsmC/Ohrsf"/>
</dbReference>